<evidence type="ECO:0000313" key="2">
    <source>
        <dbReference type="EMBL" id="CDA73665.1"/>
    </source>
</evidence>
<protein>
    <recommendedName>
        <fullName evidence="4">DUF3592 domain-containing protein</fullName>
    </recommendedName>
</protein>
<dbReference type="EMBL" id="CBCJ010000254">
    <property type="protein sequence ID" value="CDA73665.1"/>
    <property type="molecule type" value="Genomic_DNA"/>
</dbReference>
<dbReference type="AlphaFoldDB" id="R6CDG6"/>
<sequence length="145" mass="16770">MNTIRSQIIALLLLISGIVLLGGGVWGFYSLYAISHRYEHTTGTIRTLQIQKIYRYRKIRYKKEMQIAYSTDKYGDLFATRISYWPLRSVGDKVSVWYHPHRPHEIRLPESECMLWGLLVASGFICMCGSVVFWKTSKTADKSEG</sequence>
<keyword evidence="1" id="KW-0812">Transmembrane</keyword>
<name>R6CDG6_9BACT</name>
<reference evidence="2" key="1">
    <citation type="submission" date="2012-11" db="EMBL/GenBank/DDBJ databases">
        <title>Dependencies among metagenomic species, viruses, plasmids and units of genetic variation.</title>
        <authorList>
            <person name="Nielsen H.B."/>
            <person name="Almeida M."/>
            <person name="Juncker A.S."/>
            <person name="Rasmussen S."/>
            <person name="Li J."/>
            <person name="Sunagawa S."/>
            <person name="Plichta D."/>
            <person name="Gautier L."/>
            <person name="Le Chatelier E."/>
            <person name="Peletier E."/>
            <person name="Bonde I."/>
            <person name="Nielsen T."/>
            <person name="Manichanh C."/>
            <person name="Arumugam M."/>
            <person name="Batto J."/>
            <person name="Santos M.B.Q.D."/>
            <person name="Blom N."/>
            <person name="Borruel N."/>
            <person name="Burgdorf K.S."/>
            <person name="Boumezbeur F."/>
            <person name="Casellas F."/>
            <person name="Dore J."/>
            <person name="Guarner F."/>
            <person name="Hansen T."/>
            <person name="Hildebrand F."/>
            <person name="Kaas R.S."/>
            <person name="Kennedy S."/>
            <person name="Kristiansen K."/>
            <person name="Kultima J.R."/>
            <person name="Leonard P."/>
            <person name="Levenez F."/>
            <person name="Lund O."/>
            <person name="Moumen B."/>
            <person name="Le Paslier D."/>
            <person name="Pons N."/>
            <person name="Pedersen O."/>
            <person name="Prifti E."/>
            <person name="Qin J."/>
            <person name="Raes J."/>
            <person name="Tap J."/>
            <person name="Tims S."/>
            <person name="Ussery D.W."/>
            <person name="Yamada T."/>
            <person name="MetaHit consortium"/>
            <person name="Renault P."/>
            <person name="Sicheritz-Ponten T."/>
            <person name="Bork P."/>
            <person name="Wang J."/>
            <person name="Brunak S."/>
            <person name="Ehrlich S.D."/>
        </authorList>
    </citation>
    <scope>NUCLEOTIDE SEQUENCE [LARGE SCALE GENOMIC DNA]</scope>
</reference>
<evidence type="ECO:0008006" key="4">
    <source>
        <dbReference type="Google" id="ProtNLM"/>
    </source>
</evidence>
<evidence type="ECO:0000313" key="3">
    <source>
        <dbReference type="Proteomes" id="UP000018362"/>
    </source>
</evidence>
<proteinExistence type="predicted"/>
<feature type="transmembrane region" description="Helical" evidence="1">
    <location>
        <begin position="7"/>
        <end position="29"/>
    </location>
</feature>
<keyword evidence="1" id="KW-0472">Membrane</keyword>
<evidence type="ECO:0000256" key="1">
    <source>
        <dbReference type="SAM" id="Phobius"/>
    </source>
</evidence>
<keyword evidence="1" id="KW-1133">Transmembrane helix</keyword>
<comment type="caution">
    <text evidence="2">The sequence shown here is derived from an EMBL/GenBank/DDBJ whole genome shotgun (WGS) entry which is preliminary data.</text>
</comment>
<accession>R6CDG6</accession>
<feature type="transmembrane region" description="Helical" evidence="1">
    <location>
        <begin position="114"/>
        <end position="134"/>
    </location>
</feature>
<dbReference type="RefSeq" id="WP_022125483.1">
    <property type="nucleotide sequence ID" value="NZ_FR880930.1"/>
</dbReference>
<organism evidence="2 3">
    <name type="scientific">Phocaeicola coprocola CAG:162</name>
    <dbReference type="NCBI Taxonomy" id="1263040"/>
    <lineage>
        <taxon>Bacteria</taxon>
        <taxon>Pseudomonadati</taxon>
        <taxon>Bacteroidota</taxon>
        <taxon>Bacteroidia</taxon>
        <taxon>Bacteroidales</taxon>
        <taxon>Bacteroidaceae</taxon>
        <taxon>Phocaeicola</taxon>
    </lineage>
</organism>
<dbReference type="Proteomes" id="UP000018362">
    <property type="component" value="Unassembled WGS sequence"/>
</dbReference>
<gene>
    <name evidence="2" type="ORF">BN509_01071</name>
</gene>